<comment type="pathway">
    <text evidence="1 5">Glycan metabolism; pectin degradation; 2-dehydro-3-deoxy-D-gluconate from pectin: step 1/5.</text>
</comment>
<dbReference type="InterPro" id="IPR033131">
    <property type="entry name" value="Pectinesterase_Asp_AS"/>
</dbReference>
<name>A0A368PU85_SETIT</name>
<dbReference type="GO" id="GO:0042545">
    <property type="term" value="P:cell wall modification"/>
    <property type="evidence" value="ECO:0007669"/>
    <property type="project" value="UniProtKB-UniRule"/>
</dbReference>
<dbReference type="STRING" id="4555.A0A368PU85"/>
<dbReference type="PANTHER" id="PTHR31707">
    <property type="entry name" value="PECTINESTERASE"/>
    <property type="match status" value="1"/>
</dbReference>
<dbReference type="Pfam" id="PF01095">
    <property type="entry name" value="Pectinesterase"/>
    <property type="match status" value="1"/>
</dbReference>
<dbReference type="EMBL" id="CM003528">
    <property type="protein sequence ID" value="RCV08998.1"/>
    <property type="molecule type" value="Genomic_DNA"/>
</dbReference>
<accession>A0A368PU85</accession>
<dbReference type="PROSITE" id="PS00503">
    <property type="entry name" value="PECTINESTERASE_2"/>
    <property type="match status" value="1"/>
</dbReference>
<organism evidence="7">
    <name type="scientific">Setaria italica</name>
    <name type="common">Foxtail millet</name>
    <name type="synonym">Panicum italicum</name>
    <dbReference type="NCBI Taxonomy" id="4555"/>
    <lineage>
        <taxon>Eukaryota</taxon>
        <taxon>Viridiplantae</taxon>
        <taxon>Streptophyta</taxon>
        <taxon>Embryophyta</taxon>
        <taxon>Tracheophyta</taxon>
        <taxon>Spermatophyta</taxon>
        <taxon>Magnoliopsida</taxon>
        <taxon>Liliopsida</taxon>
        <taxon>Poales</taxon>
        <taxon>Poaceae</taxon>
        <taxon>PACMAD clade</taxon>
        <taxon>Panicoideae</taxon>
        <taxon>Panicodae</taxon>
        <taxon>Paniceae</taxon>
        <taxon>Cenchrinae</taxon>
        <taxon>Setaria</taxon>
    </lineage>
</organism>
<dbReference type="InterPro" id="IPR012334">
    <property type="entry name" value="Pectin_lyas_fold"/>
</dbReference>
<dbReference type="GO" id="GO:0045490">
    <property type="term" value="P:pectin catabolic process"/>
    <property type="evidence" value="ECO:0007669"/>
    <property type="project" value="UniProtKB-UniRule"/>
</dbReference>
<feature type="domain" description="Pectinesterase catalytic" evidence="6">
    <location>
        <begin position="7"/>
        <end position="206"/>
    </location>
</feature>
<dbReference type="EC" id="3.1.1.11" evidence="5"/>
<evidence type="ECO:0000256" key="5">
    <source>
        <dbReference type="RuleBase" id="RU000589"/>
    </source>
</evidence>
<comment type="catalytic activity">
    <reaction evidence="5">
        <text>[(1-&gt;4)-alpha-D-galacturonosyl methyl ester](n) + n H2O = [(1-&gt;4)-alpha-D-galacturonosyl](n) + n methanol + n H(+)</text>
        <dbReference type="Rhea" id="RHEA:22380"/>
        <dbReference type="Rhea" id="RHEA-COMP:14570"/>
        <dbReference type="Rhea" id="RHEA-COMP:14573"/>
        <dbReference type="ChEBI" id="CHEBI:15377"/>
        <dbReference type="ChEBI" id="CHEBI:15378"/>
        <dbReference type="ChEBI" id="CHEBI:17790"/>
        <dbReference type="ChEBI" id="CHEBI:140522"/>
        <dbReference type="ChEBI" id="CHEBI:140523"/>
        <dbReference type="EC" id="3.1.1.11"/>
    </reaction>
</comment>
<proteinExistence type="predicted"/>
<dbReference type="SUPFAM" id="SSF51126">
    <property type="entry name" value="Pectin lyase-like"/>
    <property type="match status" value="1"/>
</dbReference>
<protein>
    <recommendedName>
        <fullName evidence="5">Pectinesterase</fullName>
        <ecNumber evidence="5">3.1.1.11</ecNumber>
    </recommendedName>
</protein>
<dbReference type="OrthoDB" id="615350at2759"/>
<reference evidence="7" key="2">
    <citation type="submission" date="2015-07" db="EMBL/GenBank/DDBJ databases">
        <authorList>
            <person name="Noorani M."/>
        </authorList>
    </citation>
    <scope>NUCLEOTIDE SEQUENCE</scope>
    <source>
        <strain evidence="7">Yugu1</strain>
    </source>
</reference>
<evidence type="ECO:0000256" key="1">
    <source>
        <dbReference type="ARBA" id="ARBA00005184"/>
    </source>
</evidence>
<dbReference type="UniPathway" id="UPA00545">
    <property type="reaction ID" value="UER00823"/>
</dbReference>
<keyword evidence="3 5" id="KW-0063">Aspartyl esterase</keyword>
<evidence type="ECO:0000256" key="2">
    <source>
        <dbReference type="ARBA" id="ARBA00022801"/>
    </source>
</evidence>
<dbReference type="GO" id="GO:0030599">
    <property type="term" value="F:pectinesterase activity"/>
    <property type="evidence" value="ECO:0007669"/>
    <property type="project" value="UniProtKB-UniRule"/>
</dbReference>
<dbReference type="InterPro" id="IPR000070">
    <property type="entry name" value="Pectinesterase_cat"/>
</dbReference>
<evidence type="ECO:0000256" key="3">
    <source>
        <dbReference type="ARBA" id="ARBA00023085"/>
    </source>
</evidence>
<dbReference type="InterPro" id="IPR011050">
    <property type="entry name" value="Pectin_lyase_fold/virulence"/>
</dbReference>
<feature type="active site" evidence="4">
    <location>
        <position position="60"/>
    </location>
</feature>
<reference evidence="7" key="1">
    <citation type="journal article" date="2012" name="Nat. Biotechnol.">
        <title>Reference genome sequence of the model plant Setaria.</title>
        <authorList>
            <person name="Bennetzen J.L."/>
            <person name="Schmutz J."/>
            <person name="Wang H."/>
            <person name="Percifield R."/>
            <person name="Hawkins J."/>
            <person name="Pontaroli A.C."/>
            <person name="Estep M."/>
            <person name="Feng L."/>
            <person name="Vaughn J.N."/>
            <person name="Grimwood J."/>
            <person name="Jenkins J."/>
            <person name="Barry K."/>
            <person name="Lindquist E."/>
            <person name="Hellsten U."/>
            <person name="Deshpande S."/>
            <person name="Wang X."/>
            <person name="Wu X."/>
            <person name="Mitros T."/>
            <person name="Triplett J."/>
            <person name="Yang X."/>
            <person name="Ye C.Y."/>
            <person name="Mauro-Herrera M."/>
            <person name="Wang L."/>
            <person name="Li P."/>
            <person name="Sharma M."/>
            <person name="Sharma R."/>
            <person name="Ronald P.C."/>
            <person name="Panaud O."/>
            <person name="Kellogg E.A."/>
            <person name="Brutnell T.P."/>
            <person name="Doust A.N."/>
            <person name="Tuskan G.A."/>
            <person name="Rokhsar D."/>
            <person name="Devos K.M."/>
        </authorList>
    </citation>
    <scope>NUCLEOTIDE SEQUENCE [LARGE SCALE GENOMIC DNA]</scope>
    <source>
        <strain evidence="7">Yugu1</strain>
    </source>
</reference>
<dbReference type="Gene3D" id="2.160.20.10">
    <property type="entry name" value="Single-stranded right-handed beta-helix, Pectin lyase-like"/>
    <property type="match status" value="1"/>
</dbReference>
<dbReference type="AlphaFoldDB" id="A0A368PU85"/>
<gene>
    <name evidence="7" type="ORF">SETIT_1G371700v2</name>
</gene>
<keyword evidence="2 5" id="KW-0378">Hydrolase</keyword>
<sequence>MNGPDDRNAAGLEGNQAVALRSNSNKSVVYRCRVEGYKDTLYAENGLQFYVESNITGTVDFVFGNAKAVFHKCRIQVRRPLEQKHNVVTAQGRYNATTTDSGFCVVEAEPGHDLNGVDTFLGRPYKNYSHVAFVNSFIGEVVNATGWVPWKRDHEIKETTMTVEYYEYGNQGPGADTARRVNWEGLHILKDAAEAAKFTPDRFIDANLWVPEQIQYDHGLGAPPLMPGGVAPPLMPGGGAA</sequence>
<evidence type="ECO:0000256" key="4">
    <source>
        <dbReference type="PROSITE-ProRule" id="PRU10040"/>
    </source>
</evidence>
<evidence type="ECO:0000313" key="7">
    <source>
        <dbReference type="EMBL" id="RCV08998.1"/>
    </source>
</evidence>
<evidence type="ECO:0000259" key="6">
    <source>
        <dbReference type="Pfam" id="PF01095"/>
    </source>
</evidence>